<feature type="domain" description="Aminoglycoside phosphotransferase" evidence="2">
    <location>
        <begin position="233"/>
        <end position="291"/>
    </location>
</feature>
<feature type="region of interest" description="Disordered" evidence="1">
    <location>
        <begin position="183"/>
        <end position="211"/>
    </location>
</feature>
<dbReference type="Gene3D" id="3.90.1200.10">
    <property type="match status" value="1"/>
</dbReference>
<dbReference type="Proteomes" id="UP000801428">
    <property type="component" value="Unassembled WGS sequence"/>
</dbReference>
<dbReference type="AlphaFoldDB" id="A0A9P4T5H2"/>
<comment type="caution">
    <text evidence="3">The sequence shown here is derived from an EMBL/GenBank/DDBJ whole genome shotgun (WGS) entry which is preliminary data.</text>
</comment>
<sequence length="427" mass="48010">MAAATASTFWTRMRISETERLGALEAIRSRYGGYCVQEHEEQGLCSYTLLLTPVRTSPLLSSREQRIASPCPPLSRRHNDADSRVGQLVVQLRGPAHLLDLDLAETACRIYHPLAPRIRLVDNIPLLGGLVAYEMNCVEGTPLSRVLQRRWETVRDEQWESSMEEEEKMIVLVRSFAHMLAKPWPPQSSPRRRRDSVIQPHPPPPPHKNTDMLSLCTGKVGSQIAPKLSKLAQQLPDSWLRARAQSTLDQVRKVAVREWPVVLTHGDLIPSNILVDCKSGAVSGLVDWAEAEELPFGMGLYGIEEVLGCLEQVPVPVSEAEAEAEAGVMDGREREKGIWRFVYADGADRYRTLFLRRLLELVPQTRGREEVLWAMRDLGVLLWHGFAWDGGKIDRVVNEVDDGEELAKLRAMLVVRLDIRDNGSGNE</sequence>
<name>A0A9P4T5H2_CURKU</name>
<keyword evidence="4" id="KW-1185">Reference proteome</keyword>
<reference evidence="3" key="1">
    <citation type="submission" date="2019-04" db="EMBL/GenBank/DDBJ databases">
        <title>Sequencing of skin fungus with MAO and IRED activity.</title>
        <authorList>
            <person name="Marsaioli A.J."/>
            <person name="Bonatto J.M.C."/>
            <person name="Reis Junior O."/>
        </authorList>
    </citation>
    <scope>NUCLEOTIDE SEQUENCE</scope>
    <source>
        <strain evidence="3">30M1</strain>
    </source>
</reference>
<dbReference type="Pfam" id="PF01636">
    <property type="entry name" value="APH"/>
    <property type="match status" value="1"/>
</dbReference>
<evidence type="ECO:0000256" key="1">
    <source>
        <dbReference type="SAM" id="MobiDB-lite"/>
    </source>
</evidence>
<dbReference type="InterPro" id="IPR002575">
    <property type="entry name" value="Aminoglycoside_PTrfase"/>
</dbReference>
<evidence type="ECO:0000313" key="4">
    <source>
        <dbReference type="Proteomes" id="UP000801428"/>
    </source>
</evidence>
<dbReference type="EMBL" id="SWKU01000034">
    <property type="protein sequence ID" value="KAF2995198.1"/>
    <property type="molecule type" value="Genomic_DNA"/>
</dbReference>
<dbReference type="InterPro" id="IPR011009">
    <property type="entry name" value="Kinase-like_dom_sf"/>
</dbReference>
<organism evidence="3 4">
    <name type="scientific">Curvularia kusanoi</name>
    <name type="common">Cochliobolus kusanoi</name>
    <dbReference type="NCBI Taxonomy" id="90978"/>
    <lineage>
        <taxon>Eukaryota</taxon>
        <taxon>Fungi</taxon>
        <taxon>Dikarya</taxon>
        <taxon>Ascomycota</taxon>
        <taxon>Pezizomycotina</taxon>
        <taxon>Dothideomycetes</taxon>
        <taxon>Pleosporomycetidae</taxon>
        <taxon>Pleosporales</taxon>
        <taxon>Pleosporineae</taxon>
        <taxon>Pleosporaceae</taxon>
        <taxon>Curvularia</taxon>
    </lineage>
</organism>
<evidence type="ECO:0000313" key="3">
    <source>
        <dbReference type="EMBL" id="KAF2995198.1"/>
    </source>
</evidence>
<proteinExistence type="predicted"/>
<dbReference type="SUPFAM" id="SSF56112">
    <property type="entry name" value="Protein kinase-like (PK-like)"/>
    <property type="match status" value="1"/>
</dbReference>
<protein>
    <recommendedName>
        <fullName evidence="2">Aminoglycoside phosphotransferase domain-containing protein</fullName>
    </recommendedName>
</protein>
<accession>A0A9P4T5H2</accession>
<dbReference type="OrthoDB" id="5598852at2759"/>
<evidence type="ECO:0000259" key="2">
    <source>
        <dbReference type="Pfam" id="PF01636"/>
    </source>
</evidence>
<gene>
    <name evidence="3" type="ORF">E8E13_000763</name>
</gene>